<keyword evidence="3 12" id="KW-0645">Protease</keyword>
<dbReference type="InterPro" id="IPR018114">
    <property type="entry name" value="TRYPSIN_HIS"/>
</dbReference>
<dbReference type="PROSITE" id="PS50240">
    <property type="entry name" value="TRYPSIN_DOM"/>
    <property type="match status" value="1"/>
</dbReference>
<organism evidence="17 18">
    <name type="scientific">Glossina austeni</name>
    <name type="common">Savannah tsetse fly</name>
    <dbReference type="NCBI Taxonomy" id="7395"/>
    <lineage>
        <taxon>Eukaryota</taxon>
        <taxon>Metazoa</taxon>
        <taxon>Ecdysozoa</taxon>
        <taxon>Arthropoda</taxon>
        <taxon>Hexapoda</taxon>
        <taxon>Insecta</taxon>
        <taxon>Pterygota</taxon>
        <taxon>Neoptera</taxon>
        <taxon>Endopterygota</taxon>
        <taxon>Diptera</taxon>
        <taxon>Brachycera</taxon>
        <taxon>Muscomorpha</taxon>
        <taxon>Hippoboscoidea</taxon>
        <taxon>Glossinidae</taxon>
        <taxon>Glossina</taxon>
    </lineage>
</organism>
<evidence type="ECO:0000256" key="5">
    <source>
        <dbReference type="ARBA" id="ARBA00022801"/>
    </source>
</evidence>
<dbReference type="PANTHER" id="PTHR24252:SF8">
    <property type="entry name" value="ACROSIN"/>
    <property type="match status" value="1"/>
</dbReference>
<dbReference type="InterPro" id="IPR009003">
    <property type="entry name" value="Peptidase_S1_PA"/>
</dbReference>
<evidence type="ECO:0000256" key="3">
    <source>
        <dbReference type="ARBA" id="ARBA00022670"/>
    </source>
</evidence>
<evidence type="ECO:0000256" key="4">
    <source>
        <dbReference type="ARBA" id="ARBA00022729"/>
    </source>
</evidence>
<dbReference type="Pfam" id="PF12032">
    <property type="entry name" value="CLIP"/>
    <property type="match status" value="2"/>
</dbReference>
<comment type="catalytic activity">
    <reaction evidence="1">
        <text>Preferential cleavage: Arg-|-Xaa, Lys-|-Xaa.</text>
        <dbReference type="EC" id="3.4.21.10"/>
    </reaction>
</comment>
<reference evidence="17" key="1">
    <citation type="submission" date="2020-05" db="UniProtKB">
        <authorList>
            <consortium name="EnsemblMetazoa"/>
        </authorList>
    </citation>
    <scope>IDENTIFICATION</scope>
    <source>
        <strain evidence="17">TTRI</strain>
    </source>
</reference>
<comment type="similarity">
    <text evidence="11 13">Belongs to the peptidase S1 family. CLIP subfamily.</text>
</comment>
<dbReference type="CDD" id="cd00190">
    <property type="entry name" value="Tryp_SPc"/>
    <property type="match status" value="1"/>
</dbReference>
<comment type="subcellular location">
    <subcellularLocation>
        <location evidence="2">Membrane</location>
        <topology evidence="2">Single-pass type II membrane protein</topology>
    </subcellularLocation>
    <subcellularLocation>
        <location evidence="13">Secreted</location>
    </subcellularLocation>
</comment>
<proteinExistence type="inferred from homology"/>
<feature type="compositionally biased region" description="Low complexity" evidence="14">
    <location>
        <begin position="131"/>
        <end position="159"/>
    </location>
</feature>
<dbReference type="FunFam" id="2.40.10.10:FF:000006">
    <property type="entry name" value="Serine proteinase stubble"/>
    <property type="match status" value="1"/>
</dbReference>
<evidence type="ECO:0000256" key="13">
    <source>
        <dbReference type="RuleBase" id="RU366078"/>
    </source>
</evidence>
<evidence type="ECO:0000256" key="1">
    <source>
        <dbReference type="ARBA" id="ARBA00001656"/>
    </source>
</evidence>
<dbReference type="GO" id="GO:0016020">
    <property type="term" value="C:membrane"/>
    <property type="evidence" value="ECO:0007669"/>
    <property type="project" value="UniProtKB-SubCell"/>
</dbReference>
<dbReference type="GO" id="GO:0006508">
    <property type="term" value="P:proteolysis"/>
    <property type="evidence" value="ECO:0007669"/>
    <property type="project" value="UniProtKB-KW"/>
</dbReference>
<keyword evidence="4 13" id="KW-0732">Signal</keyword>
<keyword evidence="13" id="KW-0964">Secreted</keyword>
<evidence type="ECO:0000313" key="18">
    <source>
        <dbReference type="Proteomes" id="UP000078200"/>
    </source>
</evidence>
<evidence type="ECO:0000256" key="8">
    <source>
        <dbReference type="ARBA" id="ARBA00022968"/>
    </source>
</evidence>
<evidence type="ECO:0000256" key="9">
    <source>
        <dbReference type="ARBA" id="ARBA00023145"/>
    </source>
</evidence>
<dbReference type="InterPro" id="IPR038565">
    <property type="entry name" value="CLIP_sf"/>
</dbReference>
<dbReference type="GO" id="GO:0005576">
    <property type="term" value="C:extracellular region"/>
    <property type="evidence" value="ECO:0007669"/>
    <property type="project" value="UniProtKB-SubCell"/>
</dbReference>
<dbReference type="SMART" id="SM00680">
    <property type="entry name" value="CLIP"/>
    <property type="match status" value="2"/>
</dbReference>
<dbReference type="PRINTS" id="PR00722">
    <property type="entry name" value="CHYMOTRYPSIN"/>
</dbReference>
<dbReference type="PROSITE" id="PS00134">
    <property type="entry name" value="TRYPSIN_HIS"/>
    <property type="match status" value="1"/>
</dbReference>
<comment type="domain">
    <text evidence="13">The clip domain consists of 35-55 residues which are 'knitted' together usually by 3 conserved disulfide bonds forming a clip-like compact structure.</text>
</comment>
<keyword evidence="9" id="KW-0865">Zymogen</keyword>
<keyword evidence="7" id="KW-0106">Calcium</keyword>
<dbReference type="PANTHER" id="PTHR24252">
    <property type="entry name" value="ACROSIN-RELATED"/>
    <property type="match status" value="1"/>
</dbReference>
<dbReference type="Proteomes" id="UP000078200">
    <property type="component" value="Unassembled WGS sequence"/>
</dbReference>
<evidence type="ECO:0000256" key="14">
    <source>
        <dbReference type="SAM" id="MobiDB-lite"/>
    </source>
</evidence>
<dbReference type="EC" id="3.4.21.-" evidence="12"/>
<dbReference type="SUPFAM" id="SSF50494">
    <property type="entry name" value="Trypsin-like serine proteases"/>
    <property type="match status" value="1"/>
</dbReference>
<name>A0A1A9UG59_GLOAU</name>
<dbReference type="InterPro" id="IPR001314">
    <property type="entry name" value="Peptidase_S1A"/>
</dbReference>
<dbReference type="PROSITE" id="PS51888">
    <property type="entry name" value="CLIP"/>
    <property type="match status" value="2"/>
</dbReference>
<feature type="domain" description="Clip" evidence="16">
    <location>
        <begin position="169"/>
        <end position="222"/>
    </location>
</feature>
<dbReference type="Gene3D" id="2.40.10.10">
    <property type="entry name" value="Trypsin-like serine proteases"/>
    <property type="match status" value="2"/>
</dbReference>
<dbReference type="SMART" id="SM00020">
    <property type="entry name" value="Tryp_SPc"/>
    <property type="match status" value="1"/>
</dbReference>
<dbReference type="EnsemblMetazoa" id="GAUT003769-RA">
    <property type="protein sequence ID" value="GAUT003769-PA"/>
    <property type="gene ID" value="GAUT003769"/>
</dbReference>
<evidence type="ECO:0000256" key="7">
    <source>
        <dbReference type="ARBA" id="ARBA00022837"/>
    </source>
</evidence>
<feature type="domain" description="Peptidase S1" evidence="15">
    <location>
        <begin position="263"/>
        <end position="511"/>
    </location>
</feature>
<dbReference type="STRING" id="7395.A0A1A9UG59"/>
<dbReference type="GO" id="GO:0004252">
    <property type="term" value="F:serine-type endopeptidase activity"/>
    <property type="evidence" value="ECO:0007669"/>
    <property type="project" value="UniProtKB-UniRule"/>
</dbReference>
<dbReference type="InterPro" id="IPR043504">
    <property type="entry name" value="Peptidase_S1_PA_chymotrypsin"/>
</dbReference>
<sequence length="514" mass="57252">MSKNLFLTLIVFACLIVDVLNQRFNRQQGQSQYCVTPENYYGTCVALSYCPQVVNVFQTTNRRLAEQYVIALRRSCGTRSINGDPVICCTRPQQLIRTTEAPSNPFFTTPQIPQTNPSNPFLRPTSSTEQTFSTNTPRRTTTTTTATTTTVTTSRRPLTTDGVDNKGLNCVGPDLKRGNCISLRKCQTLVDELLLKQNDATFAEFLRASNDICNGVEQNVCCPINEITATTGIPLQRNNDDPPRRLPTVEDGCGYTSSSHKKIVGGEVSKKGAWPWIALIGYDDSFSSTPFKCGGTLITARHVLTAAHCIRRDLTFVRLGEHDLTTDVEARHVDIPVVRKESHPEYNKRNGHSDIALLYLSFNVKYTDSIAPICLPFSPELRRKSYVRHTPFVAGWGKTMEGGQSANVLQELQIPVFENEVCRIRYQQQKRLFTENQFDEAVICAGELSGGKDTCQGDSGGPLMMPEPYKNNVRYYLIGVVSYGIGCARPEIPGVYSSTQHFMDWIIGKIADTP</sequence>
<evidence type="ECO:0000313" key="17">
    <source>
        <dbReference type="EnsemblMetazoa" id="GAUT003769-PA"/>
    </source>
</evidence>
<evidence type="ECO:0000256" key="10">
    <source>
        <dbReference type="ARBA" id="ARBA00023157"/>
    </source>
</evidence>
<keyword evidence="18" id="KW-1185">Reference proteome</keyword>
<evidence type="ECO:0000256" key="6">
    <source>
        <dbReference type="ARBA" id="ARBA00022825"/>
    </source>
</evidence>
<keyword evidence="8" id="KW-0735">Signal-anchor</keyword>
<dbReference type="InterPro" id="IPR001254">
    <property type="entry name" value="Trypsin_dom"/>
</dbReference>
<feature type="domain" description="Clip" evidence="16">
    <location>
        <begin position="33"/>
        <end position="89"/>
    </location>
</feature>
<dbReference type="Pfam" id="PF00089">
    <property type="entry name" value="Trypsin"/>
    <property type="match status" value="1"/>
</dbReference>
<feature type="compositionally biased region" description="Polar residues" evidence="14">
    <location>
        <begin position="108"/>
        <end position="130"/>
    </location>
</feature>
<protein>
    <recommendedName>
        <fullName evidence="13">CLIP domain-containing serine protease</fullName>
        <ecNumber evidence="12">3.4.21.-</ecNumber>
    </recommendedName>
</protein>
<evidence type="ECO:0000256" key="2">
    <source>
        <dbReference type="ARBA" id="ARBA00004606"/>
    </source>
</evidence>
<dbReference type="InterPro" id="IPR033116">
    <property type="entry name" value="TRYPSIN_SER"/>
</dbReference>
<keyword evidence="5 12" id="KW-0378">Hydrolase</keyword>
<keyword evidence="6 12" id="KW-0720">Serine protease</keyword>
<keyword evidence="10" id="KW-1015">Disulfide bond</keyword>
<evidence type="ECO:0000259" key="15">
    <source>
        <dbReference type="PROSITE" id="PS50240"/>
    </source>
</evidence>
<evidence type="ECO:0000256" key="11">
    <source>
        <dbReference type="ARBA" id="ARBA00024195"/>
    </source>
</evidence>
<dbReference type="AlphaFoldDB" id="A0A1A9UG59"/>
<dbReference type="InterPro" id="IPR022700">
    <property type="entry name" value="CLIP"/>
</dbReference>
<evidence type="ECO:0000259" key="16">
    <source>
        <dbReference type="PROSITE" id="PS51888"/>
    </source>
</evidence>
<keyword evidence="8" id="KW-0812">Transmembrane</keyword>
<accession>A0A1A9UG59</accession>
<feature type="chain" id="PRO_5023970718" description="CLIP domain-containing serine protease" evidence="13">
    <location>
        <begin position="22"/>
        <end position="514"/>
    </location>
</feature>
<dbReference type="Gene3D" id="3.30.1640.30">
    <property type="match status" value="2"/>
</dbReference>
<feature type="region of interest" description="Disordered" evidence="14">
    <location>
        <begin position="108"/>
        <end position="159"/>
    </location>
</feature>
<evidence type="ECO:0000256" key="12">
    <source>
        <dbReference type="RuleBase" id="RU363034"/>
    </source>
</evidence>
<dbReference type="PROSITE" id="PS00135">
    <property type="entry name" value="TRYPSIN_SER"/>
    <property type="match status" value="1"/>
</dbReference>
<feature type="signal peptide" evidence="13">
    <location>
        <begin position="1"/>
        <end position="21"/>
    </location>
</feature>
<dbReference type="VEuPathDB" id="VectorBase:GAUT003769"/>